<feature type="chain" id="PRO_5035896820" description="Superoxide dismutase" evidence="7">
    <location>
        <begin position="29"/>
        <end position="230"/>
    </location>
</feature>
<evidence type="ECO:0000256" key="5">
    <source>
        <dbReference type="PIRSR" id="PIRSR000349-1"/>
    </source>
</evidence>
<dbReference type="Gene3D" id="3.55.40.20">
    <property type="entry name" value="Iron/manganese superoxide dismutase, C-terminal domain"/>
    <property type="match status" value="1"/>
</dbReference>
<dbReference type="SUPFAM" id="SSF46609">
    <property type="entry name" value="Fe,Mn superoxide dismutase (SOD), N-terminal domain"/>
    <property type="match status" value="1"/>
</dbReference>
<evidence type="ECO:0000259" key="8">
    <source>
        <dbReference type="Pfam" id="PF00081"/>
    </source>
</evidence>
<comment type="caution">
    <text evidence="10">The sequence shown here is derived from an EMBL/GenBank/DDBJ whole genome shotgun (WGS) entry which is preliminary data.</text>
</comment>
<dbReference type="RefSeq" id="WP_420245326.1">
    <property type="nucleotide sequence ID" value="NZ_BOPV01000001.1"/>
</dbReference>
<gene>
    <name evidence="10" type="primary">sodBIII</name>
    <name evidence="10" type="ORF">TMPK1_39530</name>
</gene>
<dbReference type="GO" id="GO:0004784">
    <property type="term" value="F:superoxide dismutase activity"/>
    <property type="evidence" value="ECO:0007669"/>
    <property type="project" value="UniProtKB-EC"/>
</dbReference>
<organism evidence="10 11">
    <name type="scientific">Roseiterribacter gracilis</name>
    <dbReference type="NCBI Taxonomy" id="2812848"/>
    <lineage>
        <taxon>Bacteria</taxon>
        <taxon>Pseudomonadati</taxon>
        <taxon>Pseudomonadota</taxon>
        <taxon>Alphaproteobacteria</taxon>
        <taxon>Rhodospirillales</taxon>
        <taxon>Roseiterribacteraceae</taxon>
        <taxon>Roseiterribacter</taxon>
    </lineage>
</organism>
<comment type="catalytic activity">
    <reaction evidence="6">
        <text>2 superoxide + 2 H(+) = H2O2 + O2</text>
        <dbReference type="Rhea" id="RHEA:20696"/>
        <dbReference type="ChEBI" id="CHEBI:15378"/>
        <dbReference type="ChEBI" id="CHEBI:15379"/>
        <dbReference type="ChEBI" id="CHEBI:16240"/>
        <dbReference type="ChEBI" id="CHEBI:18421"/>
        <dbReference type="EC" id="1.15.1.1"/>
    </reaction>
</comment>
<accession>A0A8S8XKQ2</accession>
<dbReference type="PIRSF" id="PIRSF000349">
    <property type="entry name" value="SODismutase"/>
    <property type="match status" value="1"/>
</dbReference>
<name>A0A8S8XKQ2_9PROT</name>
<dbReference type="PRINTS" id="PR01703">
    <property type="entry name" value="MNSODISMTASE"/>
</dbReference>
<dbReference type="InterPro" id="IPR001189">
    <property type="entry name" value="Mn/Fe_SOD"/>
</dbReference>
<dbReference type="PROSITE" id="PS00088">
    <property type="entry name" value="SOD_MN"/>
    <property type="match status" value="1"/>
</dbReference>
<dbReference type="GO" id="GO:0046872">
    <property type="term" value="F:metal ion binding"/>
    <property type="evidence" value="ECO:0007669"/>
    <property type="project" value="UniProtKB-KW"/>
</dbReference>
<proteinExistence type="inferred from homology"/>
<dbReference type="SUPFAM" id="SSF54719">
    <property type="entry name" value="Fe,Mn superoxide dismutase (SOD), C-terminal domain"/>
    <property type="match status" value="1"/>
</dbReference>
<comment type="function">
    <text evidence="6">Destroys radicals which are normally produced within the cells and which are toxic to biological systems.</text>
</comment>
<evidence type="ECO:0000256" key="7">
    <source>
        <dbReference type="SAM" id="SignalP"/>
    </source>
</evidence>
<dbReference type="InterPro" id="IPR019832">
    <property type="entry name" value="Mn/Fe_SOD_C"/>
</dbReference>
<dbReference type="PANTHER" id="PTHR42769:SF3">
    <property type="entry name" value="SUPEROXIDE DISMUTASE [FE] 2, CHLOROPLASTIC"/>
    <property type="match status" value="1"/>
</dbReference>
<sequence length="230" mass="25101">MQTISRRSIVRGAAMTAAAVTIAKPYLAFGQAAGPFTQPPLPYKEDALAPSISAQTVGLHYGKHHKAYFDNLNKFTAGTPYAAMKLEEVMKASAGKPEDARIFNNAGQAWNHILYWDQFKPGGAKTPSGKLAAAIDKDLGGFQAMKDKLTEASVGVFGSGWGWLVQDGDKLTIMSTPGGDNPVAKGKRALLGIDVWEHAYYLDYQNRRPDHVKAVLDTLVNWDYVRDRMA</sequence>
<dbReference type="PANTHER" id="PTHR42769">
    <property type="entry name" value="SUPEROXIDE DISMUTASE"/>
    <property type="match status" value="1"/>
</dbReference>
<evidence type="ECO:0000259" key="9">
    <source>
        <dbReference type="Pfam" id="PF02777"/>
    </source>
</evidence>
<dbReference type="EC" id="1.15.1.1" evidence="2 6"/>
<keyword evidence="7" id="KW-0732">Signal</keyword>
<dbReference type="InterPro" id="IPR036324">
    <property type="entry name" value="Mn/Fe_SOD_N_sf"/>
</dbReference>
<feature type="domain" description="Manganese/iron superoxide dismutase N-terminal" evidence="8">
    <location>
        <begin position="36"/>
        <end position="119"/>
    </location>
</feature>
<evidence type="ECO:0000313" key="10">
    <source>
        <dbReference type="EMBL" id="GIL41716.1"/>
    </source>
</evidence>
<dbReference type="InterPro" id="IPR036314">
    <property type="entry name" value="SOD_C_sf"/>
</dbReference>
<dbReference type="EMBL" id="BOPV01000001">
    <property type="protein sequence ID" value="GIL41716.1"/>
    <property type="molecule type" value="Genomic_DNA"/>
</dbReference>
<evidence type="ECO:0000313" key="11">
    <source>
        <dbReference type="Proteomes" id="UP000681075"/>
    </source>
</evidence>
<dbReference type="Proteomes" id="UP000681075">
    <property type="component" value="Unassembled WGS sequence"/>
</dbReference>
<reference evidence="10" key="1">
    <citation type="submission" date="2021-02" db="EMBL/GenBank/DDBJ databases">
        <title>Genome sequence of Rhodospirillales sp. strain TMPK1 isolated from soil.</title>
        <authorList>
            <person name="Nakai R."/>
            <person name="Kusada H."/>
            <person name="Tamaki H."/>
        </authorList>
    </citation>
    <scope>NUCLEOTIDE SEQUENCE</scope>
    <source>
        <strain evidence="10">TMPK1</strain>
    </source>
</reference>
<feature type="binding site" evidence="5">
    <location>
        <position position="60"/>
    </location>
    <ligand>
        <name>Mn(2+)</name>
        <dbReference type="ChEBI" id="CHEBI:29035"/>
    </ligand>
</feature>
<evidence type="ECO:0000256" key="2">
    <source>
        <dbReference type="ARBA" id="ARBA00012682"/>
    </source>
</evidence>
<feature type="binding site" evidence="5">
    <location>
        <position position="112"/>
    </location>
    <ligand>
        <name>Mn(2+)</name>
        <dbReference type="ChEBI" id="CHEBI:29035"/>
    </ligand>
</feature>
<feature type="binding site" evidence="5">
    <location>
        <position position="198"/>
    </location>
    <ligand>
        <name>Mn(2+)</name>
        <dbReference type="ChEBI" id="CHEBI:29035"/>
    </ligand>
</feature>
<dbReference type="Gene3D" id="1.10.287.990">
    <property type="entry name" value="Fe,Mn superoxide dismutase (SOD) domain"/>
    <property type="match status" value="1"/>
</dbReference>
<keyword evidence="3 5" id="KW-0479">Metal-binding</keyword>
<dbReference type="Pfam" id="PF00081">
    <property type="entry name" value="Sod_Fe_N"/>
    <property type="match status" value="1"/>
</dbReference>
<evidence type="ECO:0000256" key="6">
    <source>
        <dbReference type="RuleBase" id="RU000414"/>
    </source>
</evidence>
<feature type="domain" description="Manganese/iron superoxide dismutase C-terminal" evidence="9">
    <location>
        <begin position="127"/>
        <end position="227"/>
    </location>
</feature>
<dbReference type="Pfam" id="PF02777">
    <property type="entry name" value="Sod_Fe_C"/>
    <property type="match status" value="1"/>
</dbReference>
<evidence type="ECO:0000256" key="1">
    <source>
        <dbReference type="ARBA" id="ARBA00008714"/>
    </source>
</evidence>
<feature type="binding site" evidence="5">
    <location>
        <position position="194"/>
    </location>
    <ligand>
        <name>Mn(2+)</name>
        <dbReference type="ChEBI" id="CHEBI:29035"/>
    </ligand>
</feature>
<dbReference type="InterPro" id="IPR019833">
    <property type="entry name" value="Mn/Fe_SOD_BS"/>
</dbReference>
<feature type="signal peptide" evidence="7">
    <location>
        <begin position="1"/>
        <end position="28"/>
    </location>
</feature>
<keyword evidence="4 6" id="KW-0560">Oxidoreductase</keyword>
<dbReference type="InterPro" id="IPR006311">
    <property type="entry name" value="TAT_signal"/>
</dbReference>
<dbReference type="PROSITE" id="PS51318">
    <property type="entry name" value="TAT"/>
    <property type="match status" value="1"/>
</dbReference>
<evidence type="ECO:0000256" key="3">
    <source>
        <dbReference type="ARBA" id="ARBA00022723"/>
    </source>
</evidence>
<dbReference type="InterPro" id="IPR019831">
    <property type="entry name" value="Mn/Fe_SOD_N"/>
</dbReference>
<protein>
    <recommendedName>
        <fullName evidence="2 6">Superoxide dismutase</fullName>
        <ecNumber evidence="2 6">1.15.1.1</ecNumber>
    </recommendedName>
</protein>
<evidence type="ECO:0000256" key="4">
    <source>
        <dbReference type="ARBA" id="ARBA00023002"/>
    </source>
</evidence>
<comment type="similarity">
    <text evidence="1 6">Belongs to the iron/manganese superoxide dismutase family.</text>
</comment>
<keyword evidence="11" id="KW-1185">Reference proteome</keyword>
<dbReference type="AlphaFoldDB" id="A0A8S8XKQ2"/>